<name>A0A0G0SZM1_9BACT</name>
<dbReference type="AlphaFoldDB" id="A0A0G0SZM1"/>
<dbReference type="Proteomes" id="UP000034137">
    <property type="component" value="Unassembled WGS sequence"/>
</dbReference>
<dbReference type="Gene3D" id="1.10.1200.120">
    <property type="entry name" value="Large-conductance mechanosensitive channel, MscL, domain 1"/>
    <property type="match status" value="1"/>
</dbReference>
<keyword evidence="3" id="KW-1133">Transmembrane helix</keyword>
<protein>
    <submittedName>
        <fullName evidence="5">Large-conductance mechanosensitive channel-like protein</fullName>
    </submittedName>
</protein>
<dbReference type="GO" id="GO:0016020">
    <property type="term" value="C:membrane"/>
    <property type="evidence" value="ECO:0007669"/>
    <property type="project" value="UniProtKB-SubCell"/>
</dbReference>
<dbReference type="InterPro" id="IPR036019">
    <property type="entry name" value="MscL_channel"/>
</dbReference>
<dbReference type="PANTHER" id="PTHR30266">
    <property type="entry name" value="MECHANOSENSITIVE CHANNEL MSCL"/>
    <property type="match status" value="1"/>
</dbReference>
<evidence type="ECO:0000313" key="6">
    <source>
        <dbReference type="Proteomes" id="UP000034137"/>
    </source>
</evidence>
<dbReference type="SUPFAM" id="SSF81330">
    <property type="entry name" value="Gated mechanosensitive channel"/>
    <property type="match status" value="1"/>
</dbReference>
<evidence type="ECO:0000256" key="3">
    <source>
        <dbReference type="ARBA" id="ARBA00022989"/>
    </source>
</evidence>
<dbReference type="InterPro" id="IPR037673">
    <property type="entry name" value="MSC/AndL"/>
</dbReference>
<keyword evidence="4" id="KW-0472">Membrane</keyword>
<proteinExistence type="predicted"/>
<dbReference type="GO" id="GO:0008381">
    <property type="term" value="F:mechanosensitive monoatomic ion channel activity"/>
    <property type="evidence" value="ECO:0007669"/>
    <property type="project" value="TreeGrafter"/>
</dbReference>
<dbReference type="EMBL" id="LBXO01000076">
    <property type="protein sequence ID" value="KKR31062.1"/>
    <property type="molecule type" value="Genomic_DNA"/>
</dbReference>
<evidence type="ECO:0000313" key="5">
    <source>
        <dbReference type="EMBL" id="KKR31062.1"/>
    </source>
</evidence>
<dbReference type="Pfam" id="PF01741">
    <property type="entry name" value="MscL"/>
    <property type="match status" value="1"/>
</dbReference>
<reference evidence="5 6" key="1">
    <citation type="journal article" date="2015" name="Nature">
        <title>rRNA introns, odd ribosomes, and small enigmatic genomes across a large radiation of phyla.</title>
        <authorList>
            <person name="Brown C.T."/>
            <person name="Hug L.A."/>
            <person name="Thomas B.C."/>
            <person name="Sharon I."/>
            <person name="Castelle C.J."/>
            <person name="Singh A."/>
            <person name="Wilkins M.J."/>
            <person name="Williams K.H."/>
            <person name="Banfield J.F."/>
        </authorList>
    </citation>
    <scope>NUCLEOTIDE SEQUENCE [LARGE SCALE GENOMIC DNA]</scope>
</reference>
<accession>A0A0G0SZM1</accession>
<dbReference type="PANTHER" id="PTHR30266:SF2">
    <property type="entry name" value="LARGE-CONDUCTANCE MECHANOSENSITIVE CHANNEL"/>
    <property type="match status" value="1"/>
</dbReference>
<comment type="subcellular location">
    <subcellularLocation>
        <location evidence="1">Membrane</location>
        <topology evidence="1">Multi-pass membrane protein</topology>
    </subcellularLocation>
</comment>
<gene>
    <name evidence="5" type="ORF">UT64_C0076G0006</name>
</gene>
<keyword evidence="2" id="KW-0812">Transmembrane</keyword>
<evidence type="ECO:0000256" key="2">
    <source>
        <dbReference type="ARBA" id="ARBA00022692"/>
    </source>
</evidence>
<organism evidence="5 6">
    <name type="scientific">Candidatus Falkowbacteria bacterium GW2011_GWF2_39_8</name>
    <dbReference type="NCBI Taxonomy" id="1618642"/>
    <lineage>
        <taxon>Bacteria</taxon>
        <taxon>Candidatus Falkowiibacteriota</taxon>
    </lineage>
</organism>
<evidence type="ECO:0000256" key="1">
    <source>
        <dbReference type="ARBA" id="ARBA00004141"/>
    </source>
</evidence>
<comment type="caution">
    <text evidence="5">The sequence shown here is derived from an EMBL/GenBank/DDBJ whole genome shotgun (WGS) entry which is preliminary data.</text>
</comment>
<evidence type="ECO:0000256" key="4">
    <source>
        <dbReference type="ARBA" id="ARBA00023136"/>
    </source>
</evidence>
<sequence length="63" mass="6678">MVIKKTITGFVQFIREQGIVGLAIGFILGTSINKVVTSLVNDLIQPGIGLLFGSSQGLVALQY</sequence>